<dbReference type="Proteomes" id="UP000825935">
    <property type="component" value="Chromosome 3"/>
</dbReference>
<evidence type="ECO:0000313" key="2">
    <source>
        <dbReference type="Proteomes" id="UP000825935"/>
    </source>
</evidence>
<proteinExistence type="predicted"/>
<accession>A0A8T2V692</accession>
<evidence type="ECO:0000313" key="1">
    <source>
        <dbReference type="EMBL" id="KAH7442730.1"/>
    </source>
</evidence>
<dbReference type="AlphaFoldDB" id="A0A8T2V692"/>
<keyword evidence="2" id="KW-1185">Reference proteome</keyword>
<gene>
    <name evidence="1" type="ORF">KP509_03G101500</name>
</gene>
<dbReference type="Pfam" id="PF05910">
    <property type="entry name" value="DUF868"/>
    <property type="match status" value="1"/>
</dbReference>
<dbReference type="PANTHER" id="PTHR31972:SF74">
    <property type="entry name" value="EXPRESSED PROTEIN"/>
    <property type="match status" value="1"/>
</dbReference>
<dbReference type="OMA" id="MVQCTYL"/>
<organism evidence="1 2">
    <name type="scientific">Ceratopteris richardii</name>
    <name type="common">Triangle waterfern</name>
    <dbReference type="NCBI Taxonomy" id="49495"/>
    <lineage>
        <taxon>Eukaryota</taxon>
        <taxon>Viridiplantae</taxon>
        <taxon>Streptophyta</taxon>
        <taxon>Embryophyta</taxon>
        <taxon>Tracheophyta</taxon>
        <taxon>Polypodiopsida</taxon>
        <taxon>Polypodiidae</taxon>
        <taxon>Polypodiales</taxon>
        <taxon>Pteridineae</taxon>
        <taxon>Pteridaceae</taxon>
        <taxon>Parkerioideae</taxon>
        <taxon>Ceratopteris</taxon>
    </lineage>
</organism>
<name>A0A8T2V692_CERRI</name>
<dbReference type="InterPro" id="IPR008586">
    <property type="entry name" value="DUF868_pln"/>
</dbReference>
<dbReference type="PANTHER" id="PTHR31972">
    <property type="entry name" value="EXPRESSED PROTEIN"/>
    <property type="match status" value="1"/>
</dbReference>
<dbReference type="OrthoDB" id="1896898at2759"/>
<comment type="caution">
    <text evidence="1">The sequence shown here is derived from an EMBL/GenBank/DDBJ whole genome shotgun (WGS) entry which is preliminary data.</text>
</comment>
<protein>
    <submittedName>
        <fullName evidence="1">Uncharacterized protein</fullName>
    </submittedName>
</protein>
<sequence length="330" mass="37918">MVYRRGSASMKPDSFPSCFGEHEALQFNLYGSTANSVICLYEIKMLGHCRPMSVTWCKTLLGQGFSISIDDTSSHCMCTIDIKPWLFWGKQGSKAVNVEGKKMQVFWNLASAKYMYGPEPQEGFYVAIVCEQEIILFLGDMHQEALRKLKFTPSQMACTLLSKKEHLFGRKVYSTKAQFGEKGMTHDIAIECHTEDSIEPQLCIRVDEQTVVEVQHLTWKFRGNQTISVDNLEVEVFWDVYNWLFNSNDRNAVFMFQTFSDSIENSRNKTSGRSSQSLLFQWSSFKDKETKWFTESSCASVLQWPNSQSFKGTSQRVSSFSLLLYAWKCE</sequence>
<dbReference type="EMBL" id="CM035408">
    <property type="protein sequence ID" value="KAH7442730.1"/>
    <property type="molecule type" value="Genomic_DNA"/>
</dbReference>
<reference evidence="1" key="1">
    <citation type="submission" date="2021-08" db="EMBL/GenBank/DDBJ databases">
        <title>WGS assembly of Ceratopteris richardii.</title>
        <authorList>
            <person name="Marchant D.B."/>
            <person name="Chen G."/>
            <person name="Jenkins J."/>
            <person name="Shu S."/>
            <person name="Leebens-Mack J."/>
            <person name="Grimwood J."/>
            <person name="Schmutz J."/>
            <person name="Soltis P."/>
            <person name="Soltis D."/>
            <person name="Chen Z.-H."/>
        </authorList>
    </citation>
    <scope>NUCLEOTIDE SEQUENCE</scope>
    <source>
        <strain evidence="1">Whitten #5841</strain>
        <tissue evidence="1">Leaf</tissue>
    </source>
</reference>